<dbReference type="InterPro" id="IPR002196">
    <property type="entry name" value="Glyco_hydro_24"/>
</dbReference>
<keyword evidence="6" id="KW-1185">Reference proteome</keyword>
<dbReference type="AlphaFoldDB" id="A0A7Y0BMG5"/>
<dbReference type="InterPro" id="IPR023346">
    <property type="entry name" value="Lysozyme-like_dom_sf"/>
</dbReference>
<dbReference type="GO" id="GO:0042742">
    <property type="term" value="P:defense response to bacterium"/>
    <property type="evidence" value="ECO:0007669"/>
    <property type="project" value="UniProtKB-KW"/>
</dbReference>
<dbReference type="SUPFAM" id="SSF53955">
    <property type="entry name" value="Lysozyme-like"/>
    <property type="match status" value="1"/>
</dbReference>
<reference evidence="5 6" key="1">
    <citation type="submission" date="2020-04" db="EMBL/GenBank/DDBJ databases">
        <title>Novosphingobium sp. TW-4 isolated from soil.</title>
        <authorList>
            <person name="Dahal R.H."/>
            <person name="Chaudhary D.K."/>
        </authorList>
    </citation>
    <scope>NUCLEOTIDE SEQUENCE [LARGE SCALE GENOMIC DNA]</scope>
    <source>
        <strain evidence="5 6">TW-4</strain>
    </source>
</reference>
<dbReference type="GO" id="GO:0009253">
    <property type="term" value="P:peptidoglycan catabolic process"/>
    <property type="evidence" value="ECO:0007669"/>
    <property type="project" value="InterPro"/>
</dbReference>
<protein>
    <recommendedName>
        <fullName evidence="4">Lysozyme</fullName>
        <ecNumber evidence="4">3.2.1.17</ecNumber>
    </recommendedName>
</protein>
<gene>
    <name evidence="5" type="ORF">HHL27_02175</name>
</gene>
<dbReference type="GO" id="GO:0003796">
    <property type="term" value="F:lysozyme activity"/>
    <property type="evidence" value="ECO:0007669"/>
    <property type="project" value="UniProtKB-EC"/>
</dbReference>
<comment type="similarity">
    <text evidence="4">Belongs to the glycosyl hydrolase 24 family.</text>
</comment>
<accession>A0A7Y0BMG5</accession>
<dbReference type="Proteomes" id="UP000583556">
    <property type="component" value="Unassembled WGS sequence"/>
</dbReference>
<evidence type="ECO:0000256" key="1">
    <source>
        <dbReference type="ARBA" id="ARBA00022529"/>
    </source>
</evidence>
<dbReference type="Pfam" id="PF00959">
    <property type="entry name" value="Phage_lysozyme"/>
    <property type="match status" value="1"/>
</dbReference>
<proteinExistence type="inferred from homology"/>
<dbReference type="PANTHER" id="PTHR38107">
    <property type="match status" value="1"/>
</dbReference>
<evidence type="ECO:0000256" key="4">
    <source>
        <dbReference type="RuleBase" id="RU003788"/>
    </source>
</evidence>
<evidence type="ECO:0000256" key="2">
    <source>
        <dbReference type="ARBA" id="ARBA00022638"/>
    </source>
</evidence>
<evidence type="ECO:0000256" key="3">
    <source>
        <dbReference type="ARBA" id="ARBA00023200"/>
    </source>
</evidence>
<keyword evidence="4" id="KW-0378">Hydrolase</keyword>
<dbReference type="GO" id="GO:0031640">
    <property type="term" value="P:killing of cells of another organism"/>
    <property type="evidence" value="ECO:0007669"/>
    <property type="project" value="UniProtKB-KW"/>
</dbReference>
<keyword evidence="1 4" id="KW-0929">Antimicrobial</keyword>
<comment type="caution">
    <text evidence="5">The sequence shown here is derived from an EMBL/GenBank/DDBJ whole genome shotgun (WGS) entry which is preliminary data.</text>
</comment>
<keyword evidence="3" id="KW-1035">Host cytoplasm</keyword>
<organism evidence="5 6">
    <name type="scientific">Novosphingobium olei</name>
    <dbReference type="NCBI Taxonomy" id="2728851"/>
    <lineage>
        <taxon>Bacteria</taxon>
        <taxon>Pseudomonadati</taxon>
        <taxon>Pseudomonadota</taxon>
        <taxon>Alphaproteobacteria</taxon>
        <taxon>Sphingomonadales</taxon>
        <taxon>Sphingomonadaceae</taxon>
        <taxon>Novosphingobium</taxon>
    </lineage>
</organism>
<dbReference type="EMBL" id="JABBGM010000001">
    <property type="protein sequence ID" value="NML92476.1"/>
    <property type="molecule type" value="Genomic_DNA"/>
</dbReference>
<keyword evidence="4" id="KW-0326">Glycosidase</keyword>
<evidence type="ECO:0000313" key="6">
    <source>
        <dbReference type="Proteomes" id="UP000583556"/>
    </source>
</evidence>
<dbReference type="GO" id="GO:0016998">
    <property type="term" value="P:cell wall macromolecule catabolic process"/>
    <property type="evidence" value="ECO:0007669"/>
    <property type="project" value="InterPro"/>
</dbReference>
<dbReference type="InterPro" id="IPR033907">
    <property type="entry name" value="Endolysin_autolysin"/>
</dbReference>
<dbReference type="Gene3D" id="1.10.530.40">
    <property type="match status" value="1"/>
</dbReference>
<comment type="catalytic activity">
    <reaction evidence="4">
        <text>Hydrolysis of (1-&gt;4)-beta-linkages between N-acetylmuramic acid and N-acetyl-D-glucosamine residues in a peptidoglycan and between N-acetyl-D-glucosamine residues in chitodextrins.</text>
        <dbReference type="EC" id="3.2.1.17"/>
    </reaction>
</comment>
<dbReference type="CDD" id="cd00737">
    <property type="entry name" value="lyz_endolysin_autolysin"/>
    <property type="match status" value="1"/>
</dbReference>
<dbReference type="EC" id="3.2.1.17" evidence="4"/>
<dbReference type="PANTHER" id="PTHR38107:SF3">
    <property type="entry name" value="LYSOZYME RRRD-RELATED"/>
    <property type="match status" value="1"/>
</dbReference>
<dbReference type="RefSeq" id="WP_169491718.1">
    <property type="nucleotide sequence ID" value="NZ_JABBGM010000001.1"/>
</dbReference>
<name>A0A7Y0BMG5_9SPHN</name>
<dbReference type="InterPro" id="IPR023347">
    <property type="entry name" value="Lysozyme_dom_sf"/>
</dbReference>
<keyword evidence="2 4" id="KW-0081">Bacteriolytic enzyme</keyword>
<evidence type="ECO:0000313" key="5">
    <source>
        <dbReference type="EMBL" id="NML92476.1"/>
    </source>
</evidence>
<sequence>MNRKPIFDAVRKLLGRGFTADEVAAIDRAIDMATGALPANVAPEPPDTPTVPERKAEPRALGAAGEKLIKAWESCGRLRADGKYDAYPDPGSADGKPWTIGWGSTGADIARGTVWTQAQCDARFAQEIQRYAAEVERAIGDAPTSANQFDALVSFHYNTGAIFSASLTTLHKQGKFAQAAAEFGKWIYNNHKPMTGLVKRRAAEAKLYSTP</sequence>
<dbReference type="InterPro" id="IPR051018">
    <property type="entry name" value="Bacteriophage_GH24"/>
</dbReference>